<accession>A0A229UW45</accession>
<evidence type="ECO:0000256" key="1">
    <source>
        <dbReference type="ARBA" id="ARBA00022723"/>
    </source>
</evidence>
<dbReference type="GO" id="GO:0016829">
    <property type="term" value="F:lyase activity"/>
    <property type="evidence" value="ECO:0007669"/>
    <property type="project" value="UniProtKB-KW"/>
</dbReference>
<evidence type="ECO:0000259" key="3">
    <source>
        <dbReference type="SMART" id="SM00922"/>
    </source>
</evidence>
<reference evidence="4 5" key="1">
    <citation type="submission" date="2017-07" db="EMBL/GenBank/DDBJ databases">
        <title>Genome sequencing and assembly of Paenibacillus rigui.</title>
        <authorList>
            <person name="Mayilraj S."/>
        </authorList>
    </citation>
    <scope>NUCLEOTIDE SEQUENCE [LARGE SCALE GENOMIC DNA]</scope>
    <source>
        <strain evidence="4 5">JCM 16352</strain>
    </source>
</reference>
<gene>
    <name evidence="4" type="ORF">CF651_05220</name>
</gene>
<keyword evidence="5" id="KW-1185">Reference proteome</keyword>
<dbReference type="InterPro" id="IPR013341">
    <property type="entry name" value="Mandelate_racemase_N_dom"/>
</dbReference>
<dbReference type="OrthoDB" id="9775391at2"/>
<dbReference type="Pfam" id="PF13378">
    <property type="entry name" value="MR_MLE_C"/>
    <property type="match status" value="1"/>
</dbReference>
<dbReference type="PANTHER" id="PTHR48080:SF2">
    <property type="entry name" value="D-GALACTONATE DEHYDRATASE"/>
    <property type="match status" value="1"/>
</dbReference>
<dbReference type="SMART" id="SM00922">
    <property type="entry name" value="MR_MLE"/>
    <property type="match status" value="1"/>
</dbReference>
<organism evidence="4 5">
    <name type="scientific">Paenibacillus rigui</name>
    <dbReference type="NCBI Taxonomy" id="554312"/>
    <lineage>
        <taxon>Bacteria</taxon>
        <taxon>Bacillati</taxon>
        <taxon>Bacillota</taxon>
        <taxon>Bacilli</taxon>
        <taxon>Bacillales</taxon>
        <taxon>Paenibacillaceae</taxon>
        <taxon>Paenibacillus</taxon>
    </lineage>
</organism>
<dbReference type="InterPro" id="IPR034593">
    <property type="entry name" value="DgoD-like"/>
</dbReference>
<dbReference type="Pfam" id="PF02746">
    <property type="entry name" value="MR_MLE_N"/>
    <property type="match status" value="1"/>
</dbReference>
<comment type="caution">
    <text evidence="4">The sequence shown here is derived from an EMBL/GenBank/DDBJ whole genome shotgun (WGS) entry which is preliminary data.</text>
</comment>
<dbReference type="GO" id="GO:0046872">
    <property type="term" value="F:metal ion binding"/>
    <property type="evidence" value="ECO:0007669"/>
    <property type="project" value="UniProtKB-KW"/>
</dbReference>
<dbReference type="Gene3D" id="3.20.20.120">
    <property type="entry name" value="Enolase-like C-terminal domain"/>
    <property type="match status" value="1"/>
</dbReference>
<name>A0A229UW45_9BACL</name>
<dbReference type="SFLD" id="SFLDG00179">
    <property type="entry name" value="mandelate_racemase"/>
    <property type="match status" value="1"/>
</dbReference>
<sequence>MLNKESYEATLAHVNTYSKPSELRITDIRFADIVGAPMHCSLIKVYTNQGLVGFGEVRDGADKLYALQLKSRLIGENPCNIDKLFRRIKQFGGHARQGGGVSGIEIALWDLAGKAYHIPIYQMLGGKFRDKIRMYCDTDVDGKNTGTAMGQALKRRMEKGFTFLKMDLGLGILANEPGTVSAPLGFMDEMRAVAREWYNRKSSQQTEQELRELRSRVYDLHNIAHPFTGIHITEKGLDVLEQYVADVRAVVGYEVPIAIDHFGHIGVEDCIKLGRRIDKYNLAWMEDLIPWQYTEQYVRLARSVSTPICTGEDIYLKENFKPLITSGGVSVIHPDVLSTGGILETKKIGDMAQEYGVAMAIHMAESPIACLAAVHAAAATENFLALEYHSNDVDWWDDIIISKLPKPLLQNGFITVPDAPGLGIEDLNDEVIAQHLHPQIPGLWESTDSWNHFYGNDRLWS</sequence>
<dbReference type="Proteomes" id="UP000215509">
    <property type="component" value="Unassembled WGS sequence"/>
</dbReference>
<dbReference type="CDD" id="cd03316">
    <property type="entry name" value="MR_like"/>
    <property type="match status" value="1"/>
</dbReference>
<dbReference type="AlphaFoldDB" id="A0A229UW45"/>
<dbReference type="InterPro" id="IPR013342">
    <property type="entry name" value="Mandelate_racemase_C"/>
</dbReference>
<dbReference type="EMBL" id="NMQW01000005">
    <property type="protein sequence ID" value="OXM87501.1"/>
    <property type="molecule type" value="Genomic_DNA"/>
</dbReference>
<dbReference type="SUPFAM" id="SSF51604">
    <property type="entry name" value="Enolase C-terminal domain-like"/>
    <property type="match status" value="1"/>
</dbReference>
<evidence type="ECO:0000313" key="5">
    <source>
        <dbReference type="Proteomes" id="UP000215509"/>
    </source>
</evidence>
<keyword evidence="2" id="KW-0456">Lyase</keyword>
<dbReference type="InterPro" id="IPR029065">
    <property type="entry name" value="Enolase_C-like"/>
</dbReference>
<dbReference type="RefSeq" id="WP_094013798.1">
    <property type="nucleotide sequence ID" value="NZ_NMQW01000005.1"/>
</dbReference>
<dbReference type="InterPro" id="IPR029017">
    <property type="entry name" value="Enolase-like_N"/>
</dbReference>
<protein>
    <submittedName>
        <fullName evidence="4">Mandelate racemase</fullName>
    </submittedName>
</protein>
<proteinExistence type="predicted"/>
<dbReference type="SFLD" id="SFLDS00001">
    <property type="entry name" value="Enolase"/>
    <property type="match status" value="1"/>
</dbReference>
<keyword evidence="1" id="KW-0479">Metal-binding</keyword>
<dbReference type="SUPFAM" id="SSF54826">
    <property type="entry name" value="Enolase N-terminal domain-like"/>
    <property type="match status" value="1"/>
</dbReference>
<evidence type="ECO:0000313" key="4">
    <source>
        <dbReference type="EMBL" id="OXM87501.1"/>
    </source>
</evidence>
<evidence type="ECO:0000256" key="2">
    <source>
        <dbReference type="ARBA" id="ARBA00023239"/>
    </source>
</evidence>
<dbReference type="PANTHER" id="PTHR48080">
    <property type="entry name" value="D-GALACTONATE DEHYDRATASE-RELATED"/>
    <property type="match status" value="1"/>
</dbReference>
<dbReference type="Gene3D" id="3.30.390.10">
    <property type="entry name" value="Enolase-like, N-terminal domain"/>
    <property type="match status" value="1"/>
</dbReference>
<dbReference type="InterPro" id="IPR036849">
    <property type="entry name" value="Enolase-like_C_sf"/>
</dbReference>
<feature type="domain" description="Mandelate racemase/muconate lactonizing enzyme C-terminal" evidence="3">
    <location>
        <begin position="146"/>
        <end position="307"/>
    </location>
</feature>